<protein>
    <submittedName>
        <fullName evidence="2">Uncharacterized protein</fullName>
    </submittedName>
</protein>
<feature type="region of interest" description="Disordered" evidence="1">
    <location>
        <begin position="1"/>
        <end position="79"/>
    </location>
</feature>
<reference evidence="2" key="1">
    <citation type="submission" date="2016-03" db="EMBL/GenBank/DDBJ databases">
        <title>Mechanisms controlling the formation of the plant cell surface in tip-growing cells are functionally conserved among land plants.</title>
        <authorList>
            <person name="Honkanen S."/>
            <person name="Jones V.A."/>
            <person name="Morieri G."/>
            <person name="Champion C."/>
            <person name="Hetherington A.J."/>
            <person name="Kelly S."/>
            <person name="Saint-Marcoux D."/>
            <person name="Proust H."/>
            <person name="Prescott H."/>
            <person name="Dolan L."/>
        </authorList>
    </citation>
    <scope>NUCLEOTIDE SEQUENCE [LARGE SCALE GENOMIC DNA]</scope>
    <source>
        <tissue evidence="2">Whole gametophyte</tissue>
    </source>
</reference>
<keyword evidence="3" id="KW-1185">Reference proteome</keyword>
<comment type="caution">
    <text evidence="2">The sequence shown here is derived from an EMBL/GenBank/DDBJ whole genome shotgun (WGS) entry which is preliminary data.</text>
</comment>
<feature type="region of interest" description="Disordered" evidence="1">
    <location>
        <begin position="93"/>
        <end position="125"/>
    </location>
</feature>
<dbReference type="Proteomes" id="UP000077202">
    <property type="component" value="Unassembled WGS sequence"/>
</dbReference>
<sequence>MCASSEAPTEKEYASGDTPPAMGRLGKDNIVEAYAPLRRTRVRKPSAMANSEPEDDGGGRIQRSRMRMRAVRSREFEHARENRRICGASVVRSSSALGTAPVEGDAPTCARRERRNPQSSFALPDRVLSSDGMFDSFRAGAVSAADPE</sequence>
<evidence type="ECO:0000313" key="3">
    <source>
        <dbReference type="Proteomes" id="UP000077202"/>
    </source>
</evidence>
<accession>A0A176VP43</accession>
<organism evidence="2 3">
    <name type="scientific">Marchantia polymorpha subsp. ruderalis</name>
    <dbReference type="NCBI Taxonomy" id="1480154"/>
    <lineage>
        <taxon>Eukaryota</taxon>
        <taxon>Viridiplantae</taxon>
        <taxon>Streptophyta</taxon>
        <taxon>Embryophyta</taxon>
        <taxon>Marchantiophyta</taxon>
        <taxon>Marchantiopsida</taxon>
        <taxon>Marchantiidae</taxon>
        <taxon>Marchantiales</taxon>
        <taxon>Marchantiaceae</taxon>
        <taxon>Marchantia</taxon>
    </lineage>
</organism>
<feature type="compositionally biased region" description="Basic residues" evidence="1">
    <location>
        <begin position="62"/>
        <end position="71"/>
    </location>
</feature>
<evidence type="ECO:0000256" key="1">
    <source>
        <dbReference type="SAM" id="MobiDB-lite"/>
    </source>
</evidence>
<dbReference type="AlphaFoldDB" id="A0A176VP43"/>
<gene>
    <name evidence="2" type="ORF">AXG93_3719s1520</name>
</gene>
<name>A0A176VP43_MARPO</name>
<proteinExistence type="predicted"/>
<dbReference type="EMBL" id="LVLJ01003285">
    <property type="protein sequence ID" value="OAE22072.1"/>
    <property type="molecule type" value="Genomic_DNA"/>
</dbReference>
<evidence type="ECO:0000313" key="2">
    <source>
        <dbReference type="EMBL" id="OAE22072.1"/>
    </source>
</evidence>